<dbReference type="RefSeq" id="WP_189552903.1">
    <property type="nucleotide sequence ID" value="NZ_BMTP01000012.1"/>
</dbReference>
<organism evidence="1 2">
    <name type="scientific">Streptomyces lavendofoliae</name>
    <dbReference type="NCBI Taxonomy" id="67314"/>
    <lineage>
        <taxon>Bacteria</taxon>
        <taxon>Bacillati</taxon>
        <taxon>Actinomycetota</taxon>
        <taxon>Actinomycetes</taxon>
        <taxon>Kitasatosporales</taxon>
        <taxon>Streptomycetaceae</taxon>
        <taxon>Streptomyces</taxon>
    </lineage>
</organism>
<proteinExistence type="predicted"/>
<comment type="caution">
    <text evidence="1">The sequence shown here is derived from an EMBL/GenBank/DDBJ whole genome shotgun (WGS) entry which is preliminary data.</text>
</comment>
<accession>A0A918M6N6</accession>
<name>A0A918M6N6_9ACTN</name>
<protein>
    <submittedName>
        <fullName evidence="1">Uncharacterized protein</fullName>
    </submittedName>
</protein>
<dbReference type="Proteomes" id="UP000636661">
    <property type="component" value="Unassembled WGS sequence"/>
</dbReference>
<keyword evidence="2" id="KW-1185">Reference proteome</keyword>
<dbReference type="EMBL" id="BMTP01000012">
    <property type="protein sequence ID" value="GGU52352.1"/>
    <property type="molecule type" value="Genomic_DNA"/>
</dbReference>
<gene>
    <name evidence="1" type="ORF">GCM10010274_46580</name>
</gene>
<dbReference type="AlphaFoldDB" id="A0A918M6N6"/>
<sequence length="47" mass="5280">MNDLSKRLAEIQARWEHGHDELTDGCALCIAEYDEAFRAVHDLPPAA</sequence>
<evidence type="ECO:0000313" key="1">
    <source>
        <dbReference type="EMBL" id="GGU52352.1"/>
    </source>
</evidence>
<reference evidence="1" key="1">
    <citation type="journal article" date="2014" name="Int. J. Syst. Evol. Microbiol.">
        <title>Complete genome sequence of Corynebacterium casei LMG S-19264T (=DSM 44701T), isolated from a smear-ripened cheese.</title>
        <authorList>
            <consortium name="US DOE Joint Genome Institute (JGI-PGF)"/>
            <person name="Walter F."/>
            <person name="Albersmeier A."/>
            <person name="Kalinowski J."/>
            <person name="Ruckert C."/>
        </authorList>
    </citation>
    <scope>NUCLEOTIDE SEQUENCE</scope>
    <source>
        <strain evidence="1">JCM 4391</strain>
    </source>
</reference>
<evidence type="ECO:0000313" key="2">
    <source>
        <dbReference type="Proteomes" id="UP000636661"/>
    </source>
</evidence>
<reference evidence="1" key="2">
    <citation type="submission" date="2020-09" db="EMBL/GenBank/DDBJ databases">
        <authorList>
            <person name="Sun Q."/>
            <person name="Ohkuma M."/>
        </authorList>
    </citation>
    <scope>NUCLEOTIDE SEQUENCE</scope>
    <source>
        <strain evidence="1">JCM 4391</strain>
    </source>
</reference>